<dbReference type="RefSeq" id="WP_268811082.1">
    <property type="nucleotide sequence ID" value="NZ_FUXC01000019.1"/>
</dbReference>
<protein>
    <submittedName>
        <fullName evidence="1">Type I restriction enzyme, R subunit</fullName>
    </submittedName>
</protein>
<gene>
    <name evidence="1" type="ORF">SAMN02745152_02143</name>
</gene>
<sequence>MANYITEDDIEVSLINILKSDELAYNFIQNCEMGFLVIFI</sequence>
<dbReference type="GeneID" id="303368504"/>
<evidence type="ECO:0000313" key="1">
    <source>
        <dbReference type="EMBL" id="SKA08052.1"/>
    </source>
</evidence>
<proteinExistence type="predicted"/>
<dbReference type="EMBL" id="FUXC01000019">
    <property type="protein sequence ID" value="SKA08052.1"/>
    <property type="molecule type" value="Genomic_DNA"/>
</dbReference>
<name>A0A1T4QWB2_9SPIR</name>
<reference evidence="1 2" key="1">
    <citation type="submission" date="2017-02" db="EMBL/GenBank/DDBJ databases">
        <authorList>
            <person name="Peterson S.W."/>
        </authorList>
    </citation>
    <scope>NUCLEOTIDE SEQUENCE [LARGE SCALE GENOMIC DNA]</scope>
    <source>
        <strain evidence="1 2">ATCC BAA-909</strain>
    </source>
</reference>
<evidence type="ECO:0000313" key="2">
    <source>
        <dbReference type="Proteomes" id="UP000190395"/>
    </source>
</evidence>
<organism evidence="1 2">
    <name type="scientific">Treponema berlinense</name>
    <dbReference type="NCBI Taxonomy" id="225004"/>
    <lineage>
        <taxon>Bacteria</taxon>
        <taxon>Pseudomonadati</taxon>
        <taxon>Spirochaetota</taxon>
        <taxon>Spirochaetia</taxon>
        <taxon>Spirochaetales</taxon>
        <taxon>Treponemataceae</taxon>
        <taxon>Treponema</taxon>
    </lineage>
</organism>
<dbReference type="Proteomes" id="UP000190395">
    <property type="component" value="Unassembled WGS sequence"/>
</dbReference>
<dbReference type="STRING" id="225004.SAMN02745152_02143"/>
<keyword evidence="2" id="KW-1185">Reference proteome</keyword>
<dbReference type="AlphaFoldDB" id="A0A1T4QWB2"/>
<accession>A0A1T4QWB2</accession>